<dbReference type="InterPro" id="IPR003961">
    <property type="entry name" value="FN3_dom"/>
</dbReference>
<dbReference type="SUPFAM" id="SSF49464">
    <property type="entry name" value="Carboxypeptidase regulatory domain-like"/>
    <property type="match status" value="1"/>
</dbReference>
<proteinExistence type="predicted"/>
<dbReference type="InterPro" id="IPR008969">
    <property type="entry name" value="CarboxyPept-like_regulatory"/>
</dbReference>
<evidence type="ECO:0000313" key="3">
    <source>
        <dbReference type="EMBL" id="OGG05556.1"/>
    </source>
</evidence>
<dbReference type="GO" id="GO:0016209">
    <property type="term" value="F:antioxidant activity"/>
    <property type="evidence" value="ECO:0007669"/>
    <property type="project" value="InterPro"/>
</dbReference>
<dbReference type="EMBL" id="MFJF01000030">
    <property type="protein sequence ID" value="OGG05556.1"/>
    <property type="molecule type" value="Genomic_DNA"/>
</dbReference>
<dbReference type="Pfam" id="PF00578">
    <property type="entry name" value="AhpC-TSA"/>
    <property type="match status" value="1"/>
</dbReference>
<dbReference type="Gene3D" id="2.60.40.10">
    <property type="entry name" value="Immunoglobulins"/>
    <property type="match status" value="1"/>
</dbReference>
<name>A0A1F5YZJ2_9BACT</name>
<dbReference type="SMART" id="SM00060">
    <property type="entry name" value="FN3"/>
    <property type="match status" value="1"/>
</dbReference>
<dbReference type="CDD" id="cd00063">
    <property type="entry name" value="FN3"/>
    <property type="match status" value="1"/>
</dbReference>
<gene>
    <name evidence="3" type="ORF">A2777_06405</name>
</gene>
<comment type="caution">
    <text evidence="3">The sequence shown here is derived from an EMBL/GenBank/DDBJ whole genome shotgun (WGS) entry which is preliminary data.</text>
</comment>
<feature type="domain" description="Fibronectin type-III" evidence="2">
    <location>
        <begin position="32"/>
        <end position="120"/>
    </location>
</feature>
<protein>
    <recommendedName>
        <fullName evidence="2">Fibronectin type-III domain-containing protein</fullName>
    </recommendedName>
</protein>
<dbReference type="Gene3D" id="2.60.40.380">
    <property type="entry name" value="Purple acid phosphatase-like, N-terminal"/>
    <property type="match status" value="1"/>
</dbReference>
<dbReference type="InterPro" id="IPR008963">
    <property type="entry name" value="Purple_acid_Pase-like_N"/>
</dbReference>
<dbReference type="SUPFAM" id="SSF52833">
    <property type="entry name" value="Thioredoxin-like"/>
    <property type="match status" value="1"/>
</dbReference>
<dbReference type="PROSITE" id="PS50853">
    <property type="entry name" value="FN3"/>
    <property type="match status" value="1"/>
</dbReference>
<dbReference type="InterPro" id="IPR013783">
    <property type="entry name" value="Ig-like_fold"/>
</dbReference>
<organism evidence="3 4">
    <name type="scientific">Candidatus Gottesmanbacteria bacterium RIFCSPHIGHO2_01_FULL_40_15</name>
    <dbReference type="NCBI Taxonomy" id="1798376"/>
    <lineage>
        <taxon>Bacteria</taxon>
        <taxon>Candidatus Gottesmaniibacteriota</taxon>
    </lineage>
</organism>
<dbReference type="GO" id="GO:0016491">
    <property type="term" value="F:oxidoreductase activity"/>
    <property type="evidence" value="ECO:0007669"/>
    <property type="project" value="InterPro"/>
</dbReference>
<dbReference type="GO" id="GO:0046872">
    <property type="term" value="F:metal ion binding"/>
    <property type="evidence" value="ECO:0007669"/>
    <property type="project" value="InterPro"/>
</dbReference>
<dbReference type="InterPro" id="IPR036249">
    <property type="entry name" value="Thioredoxin-like_sf"/>
</dbReference>
<dbReference type="Proteomes" id="UP000177354">
    <property type="component" value="Unassembled WGS sequence"/>
</dbReference>
<dbReference type="Gene3D" id="2.60.40.1120">
    <property type="entry name" value="Carboxypeptidase-like, regulatory domain"/>
    <property type="match status" value="1"/>
</dbReference>
<sequence>MKLYIVLKLLLLIIIPVLVFTVTSRVFATAATISDISVSASQTAATVSWTTDQAAKSYVDYGTASGDYADTVYDTTLVTSHSLSISGLTAGTTYYYRVQSVNSGNEITQSSESTFTTSSASSPTSTPTPTSTTTTTTTTVTRIITSTPLPSPTPDKTPPSINLKTDFTRNYTEAPFVSGSVSDVSGVASLEYSIDNGLNWLAVDTISNIYGNSTSYSFNPPPLLDGTYKLKIKASDGKGNSGSTKAYNLTIDRLPPRVGSAFLTYGPQVITPDDNGNISITQGSKIKLFLSAVGGPNSIDLLAYPAASDIYSASPLSMKKNPETGIWATVLDLKRPGLFELATKSVDGAQNYVEKKLNIISVLPRGIVLESPAAPDNQKPVKNAAISVYFLDPITNLFIFWDPSSYNLENPVLTDNTGQYSLFLPPGTYFLVIGEKNLSSVRSEIFTLNKSTWINSDFQLSKRSALSLGYFNLKLPQLLKKEVPVKLKINAAQIPSPENDMIGLPLPDFNLKTGNTEINQFAFRTSPSVLTFVNTWLPDVGEIINNLNPLYQENKIKMAVFIPHQSIEDVFLWKTRGNYQIPIIADPDGNLSESLNISSLPVNFFINRQGIITGVQKGVLNRQKLLDNLIR</sequence>
<dbReference type="InterPro" id="IPR015914">
    <property type="entry name" value="PAPs_N"/>
</dbReference>
<dbReference type="Pfam" id="PF16656">
    <property type="entry name" value="Pur_ac_phosph_N"/>
    <property type="match status" value="1"/>
</dbReference>
<dbReference type="GO" id="GO:0003993">
    <property type="term" value="F:acid phosphatase activity"/>
    <property type="evidence" value="ECO:0007669"/>
    <property type="project" value="InterPro"/>
</dbReference>
<dbReference type="SUPFAM" id="SSF49363">
    <property type="entry name" value="Purple acid phosphatase, N-terminal domain"/>
    <property type="match status" value="1"/>
</dbReference>
<dbReference type="AlphaFoldDB" id="A0A1F5YZJ2"/>
<evidence type="ECO:0000313" key="4">
    <source>
        <dbReference type="Proteomes" id="UP000177354"/>
    </source>
</evidence>
<evidence type="ECO:0000256" key="1">
    <source>
        <dbReference type="SAM" id="MobiDB-lite"/>
    </source>
</evidence>
<reference evidence="3 4" key="1">
    <citation type="journal article" date="2016" name="Nat. Commun.">
        <title>Thousands of microbial genomes shed light on interconnected biogeochemical processes in an aquifer system.</title>
        <authorList>
            <person name="Anantharaman K."/>
            <person name="Brown C.T."/>
            <person name="Hug L.A."/>
            <person name="Sharon I."/>
            <person name="Castelle C.J."/>
            <person name="Probst A.J."/>
            <person name="Thomas B.C."/>
            <person name="Singh A."/>
            <person name="Wilkins M.J."/>
            <person name="Karaoz U."/>
            <person name="Brodie E.L."/>
            <person name="Williams K.H."/>
            <person name="Hubbard S.S."/>
            <person name="Banfield J.F."/>
        </authorList>
    </citation>
    <scope>NUCLEOTIDE SEQUENCE [LARGE SCALE GENOMIC DNA]</scope>
</reference>
<dbReference type="InterPro" id="IPR000866">
    <property type="entry name" value="AhpC/TSA"/>
</dbReference>
<feature type="region of interest" description="Disordered" evidence="1">
    <location>
        <begin position="107"/>
        <end position="137"/>
    </location>
</feature>
<accession>A0A1F5YZJ2</accession>
<evidence type="ECO:0000259" key="2">
    <source>
        <dbReference type="PROSITE" id="PS50853"/>
    </source>
</evidence>
<dbReference type="Gene3D" id="3.40.30.10">
    <property type="entry name" value="Glutaredoxin"/>
    <property type="match status" value="1"/>
</dbReference>